<feature type="transmembrane region" description="Helical" evidence="7">
    <location>
        <begin position="41"/>
        <end position="63"/>
    </location>
</feature>
<dbReference type="GO" id="GO:0008374">
    <property type="term" value="F:O-acyltransferase activity"/>
    <property type="evidence" value="ECO:0007669"/>
    <property type="project" value="TreeGrafter"/>
</dbReference>
<evidence type="ECO:0000256" key="7">
    <source>
        <dbReference type="SAM" id="Phobius"/>
    </source>
</evidence>
<comment type="catalytic activity">
    <reaction evidence="6">
        <text>1'-[1,2-diacyl-sn-glycero-3-phospho],3'-[1-acyl-sn-glycero-3-phospho]-glycerol + a 1,2-diacyl-sn-glycero-3-phosphocholine = a cardiolipin + a 1-acyl-sn-glycero-3-phosphocholine</text>
        <dbReference type="Rhea" id="RHEA:33731"/>
        <dbReference type="ChEBI" id="CHEBI:57643"/>
        <dbReference type="ChEBI" id="CHEBI:58168"/>
        <dbReference type="ChEBI" id="CHEBI:62237"/>
        <dbReference type="ChEBI" id="CHEBI:64743"/>
    </reaction>
    <physiologicalReaction direction="left-to-right" evidence="6">
        <dbReference type="Rhea" id="RHEA:33732"/>
    </physiologicalReaction>
    <physiologicalReaction direction="right-to-left" evidence="6">
        <dbReference type="Rhea" id="RHEA:33733"/>
    </physiologicalReaction>
</comment>
<evidence type="ECO:0000256" key="5">
    <source>
        <dbReference type="ARBA" id="ARBA00023315"/>
    </source>
</evidence>
<accession>A0A6N6VUH7</accession>
<gene>
    <name evidence="9" type="ORF">GCL60_06950</name>
</gene>
<dbReference type="GO" id="GO:0016020">
    <property type="term" value="C:membrane"/>
    <property type="evidence" value="ECO:0007669"/>
    <property type="project" value="UniProtKB-SubCell"/>
</dbReference>
<evidence type="ECO:0000259" key="8">
    <source>
        <dbReference type="SMART" id="SM00563"/>
    </source>
</evidence>
<feature type="domain" description="Phospholipid/glycerol acyltransferase" evidence="8">
    <location>
        <begin position="85"/>
        <end position="214"/>
    </location>
</feature>
<dbReference type="InterPro" id="IPR002123">
    <property type="entry name" value="Plipid/glycerol_acylTrfase"/>
</dbReference>
<keyword evidence="10" id="KW-1185">Reference proteome</keyword>
<evidence type="ECO:0000256" key="4">
    <source>
        <dbReference type="ARBA" id="ARBA00023136"/>
    </source>
</evidence>
<keyword evidence="7" id="KW-1133">Transmembrane helix</keyword>
<evidence type="ECO:0000256" key="2">
    <source>
        <dbReference type="ARBA" id="ARBA00022679"/>
    </source>
</evidence>
<keyword evidence="7" id="KW-0812">Transmembrane</keyword>
<dbReference type="SUPFAM" id="SSF69593">
    <property type="entry name" value="Glycerol-3-phosphate (1)-acyltransferase"/>
    <property type="match status" value="1"/>
</dbReference>
<keyword evidence="5" id="KW-0012">Acyltransferase</keyword>
<dbReference type="OrthoDB" id="9808424at2"/>
<dbReference type="GO" id="GO:0006644">
    <property type="term" value="P:phospholipid metabolic process"/>
    <property type="evidence" value="ECO:0007669"/>
    <property type="project" value="InterPro"/>
</dbReference>
<dbReference type="RefSeq" id="WP_153419695.1">
    <property type="nucleotide sequence ID" value="NZ_WFLM01000002.1"/>
</dbReference>
<comment type="subcellular location">
    <subcellularLocation>
        <location evidence="1">Membrane</location>
        <topology evidence="1">Peripheral membrane protein</topology>
    </subcellularLocation>
</comment>
<dbReference type="Pfam" id="PF01553">
    <property type="entry name" value="Acyltransferase"/>
    <property type="match status" value="1"/>
</dbReference>
<keyword evidence="4 7" id="KW-0472">Membrane</keyword>
<evidence type="ECO:0000313" key="9">
    <source>
        <dbReference type="EMBL" id="KAB8039995.1"/>
    </source>
</evidence>
<proteinExistence type="predicted"/>
<sequence length="291" mass="34109">MLDQENAKITSEVIGIKEKKKNKSSIFVNYTNQRLLFQRTFSFLVLIPFCYTIIFIFKFIMGYKIENIKSIRNQFKSILKNKKPLVICANHLTFIDSCLIIWALAPNYWYQFNYKYFSWNLPAGDFFGKKWYYRVIAFLAKCIFIHRDASASHHNEILNICKNLLLKGEIITIFPEGKRSRTGRFEETQMTYGVGKIIQNIPNCRVLCIYVRGDKQETYSNYPLKNSSFYISMNLVTPKTELSGREGCSEIVHQIASVIKTQENDYFFERKAGVIERHENIGNNQIETKNN</sequence>
<dbReference type="Proteomes" id="UP000437748">
    <property type="component" value="Unassembled WGS sequence"/>
</dbReference>
<evidence type="ECO:0000313" key="10">
    <source>
        <dbReference type="Proteomes" id="UP000437748"/>
    </source>
</evidence>
<keyword evidence="2" id="KW-0808">Transferase</keyword>
<dbReference type="PANTHER" id="PTHR12497">
    <property type="entry name" value="TAZ PROTEIN TAFAZZIN"/>
    <property type="match status" value="1"/>
</dbReference>
<evidence type="ECO:0000256" key="3">
    <source>
        <dbReference type="ARBA" id="ARBA00023098"/>
    </source>
</evidence>
<protein>
    <recommendedName>
        <fullName evidence="8">Phospholipid/glycerol acyltransferase domain-containing protein</fullName>
    </recommendedName>
</protein>
<name>A0A6N6VUH7_9BACT</name>
<feature type="transmembrane region" description="Helical" evidence="7">
    <location>
        <begin position="84"/>
        <end position="105"/>
    </location>
</feature>
<keyword evidence="3" id="KW-0443">Lipid metabolism</keyword>
<organism evidence="9 10">
    <name type="scientific">Silvanigrella paludirubra</name>
    <dbReference type="NCBI Taxonomy" id="2499159"/>
    <lineage>
        <taxon>Bacteria</taxon>
        <taxon>Pseudomonadati</taxon>
        <taxon>Bdellovibrionota</taxon>
        <taxon>Oligoflexia</taxon>
        <taxon>Silvanigrellales</taxon>
        <taxon>Silvanigrellaceae</taxon>
        <taxon>Silvanigrella</taxon>
    </lineage>
</organism>
<dbReference type="CDD" id="cd07989">
    <property type="entry name" value="LPLAT_AGPAT-like"/>
    <property type="match status" value="1"/>
</dbReference>
<evidence type="ECO:0000256" key="1">
    <source>
        <dbReference type="ARBA" id="ARBA00004170"/>
    </source>
</evidence>
<dbReference type="PANTHER" id="PTHR12497:SF0">
    <property type="entry name" value="TAFAZZIN"/>
    <property type="match status" value="1"/>
</dbReference>
<dbReference type="AlphaFoldDB" id="A0A6N6VUH7"/>
<evidence type="ECO:0000256" key="6">
    <source>
        <dbReference type="ARBA" id="ARBA00047906"/>
    </source>
</evidence>
<reference evidence="9 10" key="1">
    <citation type="submission" date="2019-10" db="EMBL/GenBank/DDBJ databases">
        <title>New species of Slilvanegrellaceae.</title>
        <authorList>
            <person name="Pitt A."/>
            <person name="Hahn M.W."/>
        </authorList>
    </citation>
    <scope>NUCLEOTIDE SEQUENCE [LARGE SCALE GENOMIC DNA]</scope>
    <source>
        <strain evidence="9 10">SP-Ram-0.45-NSY-1</strain>
    </source>
</reference>
<dbReference type="SMART" id="SM00563">
    <property type="entry name" value="PlsC"/>
    <property type="match status" value="1"/>
</dbReference>
<dbReference type="EMBL" id="WFLM01000002">
    <property type="protein sequence ID" value="KAB8039995.1"/>
    <property type="molecule type" value="Genomic_DNA"/>
</dbReference>
<dbReference type="InterPro" id="IPR000872">
    <property type="entry name" value="Tafazzin"/>
</dbReference>
<comment type="caution">
    <text evidence="9">The sequence shown here is derived from an EMBL/GenBank/DDBJ whole genome shotgun (WGS) entry which is preliminary data.</text>
</comment>